<evidence type="ECO:0008006" key="7">
    <source>
        <dbReference type="Google" id="ProtNLM"/>
    </source>
</evidence>
<feature type="domain" description="Cyclin-like" evidence="3">
    <location>
        <begin position="98"/>
        <end position="182"/>
    </location>
</feature>
<name>A0ABR2JJW1_9EUKA</name>
<dbReference type="InterPro" id="IPR006671">
    <property type="entry name" value="Cyclin_N"/>
</dbReference>
<dbReference type="Pfam" id="PF00134">
    <property type="entry name" value="Cyclin_N"/>
    <property type="match status" value="1"/>
</dbReference>
<dbReference type="Pfam" id="PF02984">
    <property type="entry name" value="Cyclin_C"/>
    <property type="match status" value="1"/>
</dbReference>
<evidence type="ECO:0000259" key="4">
    <source>
        <dbReference type="SMART" id="SM01332"/>
    </source>
</evidence>
<sequence length="326" mass="37746">MRRNRNCRRPSFSPSVFNRQSFDVFAGMENISSNAGLKGNHSRSRQSFTPRRVVITPNITYLSEILESLYKRQLSSEAVMSDLIHSGLTPNFRYRVVEWIAILCNDFSLRRSVMYSSVAIIDRSLQSISITKSQMQLIGGVSLWISTKFYCPNVIRINQIISKCGDLFNQEQFHNFEEIILESIDNNINIPNVSDFISLLEENMACDRPLLMLLWTLSDIHLQFSGFLRFKPSTIATAIMIYSLNCLNRTFQNEIVTKLVCLEDPKQLYYCIEDIHNVVKDLVNKKKNSVFEQTDKETFNQAKKWLSRATLPDVETFIMMLPHNIE</sequence>
<dbReference type="SUPFAM" id="SSF47954">
    <property type="entry name" value="Cyclin-like"/>
    <property type="match status" value="2"/>
</dbReference>
<organism evidence="5 6">
    <name type="scientific">Tritrichomonas musculus</name>
    <dbReference type="NCBI Taxonomy" id="1915356"/>
    <lineage>
        <taxon>Eukaryota</taxon>
        <taxon>Metamonada</taxon>
        <taxon>Parabasalia</taxon>
        <taxon>Tritrichomonadida</taxon>
        <taxon>Tritrichomonadidae</taxon>
        <taxon>Tritrichomonas</taxon>
    </lineage>
</organism>
<dbReference type="PANTHER" id="PTHR10177">
    <property type="entry name" value="CYCLINS"/>
    <property type="match status" value="1"/>
</dbReference>
<dbReference type="SMART" id="SM00385">
    <property type="entry name" value="CYCLIN"/>
    <property type="match status" value="1"/>
</dbReference>
<dbReference type="SMART" id="SM01332">
    <property type="entry name" value="Cyclin_C"/>
    <property type="match status" value="1"/>
</dbReference>
<dbReference type="InterPro" id="IPR013763">
    <property type="entry name" value="Cyclin-like_dom"/>
</dbReference>
<dbReference type="Proteomes" id="UP001470230">
    <property type="component" value="Unassembled WGS sequence"/>
</dbReference>
<accession>A0ABR2JJW1</accession>
<proteinExistence type="inferred from homology"/>
<dbReference type="Gene3D" id="1.10.472.10">
    <property type="entry name" value="Cyclin-like"/>
    <property type="match status" value="2"/>
</dbReference>
<comment type="caution">
    <text evidence="5">The sequence shown here is derived from an EMBL/GenBank/DDBJ whole genome shotgun (WGS) entry which is preliminary data.</text>
</comment>
<dbReference type="CDD" id="cd20721">
    <property type="entry name" value="CYCLIN_SDS-like_rpt2"/>
    <property type="match status" value="1"/>
</dbReference>
<keyword evidence="6" id="KW-1185">Reference proteome</keyword>
<dbReference type="InterPro" id="IPR004367">
    <property type="entry name" value="Cyclin_C-dom"/>
</dbReference>
<evidence type="ECO:0000256" key="2">
    <source>
        <dbReference type="RuleBase" id="RU000383"/>
    </source>
</evidence>
<dbReference type="InterPro" id="IPR036915">
    <property type="entry name" value="Cyclin-like_sf"/>
</dbReference>
<comment type="similarity">
    <text evidence="2">Belongs to the cyclin family.</text>
</comment>
<keyword evidence="1 2" id="KW-0195">Cyclin</keyword>
<gene>
    <name evidence="5" type="ORF">M9Y10_004764</name>
</gene>
<feature type="domain" description="Cyclin C-terminal" evidence="4">
    <location>
        <begin position="191"/>
        <end position="308"/>
    </location>
</feature>
<dbReference type="InterPro" id="IPR039361">
    <property type="entry name" value="Cyclin"/>
</dbReference>
<evidence type="ECO:0000313" key="6">
    <source>
        <dbReference type="Proteomes" id="UP001470230"/>
    </source>
</evidence>
<evidence type="ECO:0000259" key="3">
    <source>
        <dbReference type="SMART" id="SM00385"/>
    </source>
</evidence>
<evidence type="ECO:0000256" key="1">
    <source>
        <dbReference type="ARBA" id="ARBA00023127"/>
    </source>
</evidence>
<dbReference type="EMBL" id="JAPFFF010000011">
    <property type="protein sequence ID" value="KAK8878001.1"/>
    <property type="molecule type" value="Genomic_DNA"/>
</dbReference>
<protein>
    <recommendedName>
        <fullName evidence="7">Cyclin, N-terminal domain containing protein</fullName>
    </recommendedName>
</protein>
<reference evidence="5 6" key="1">
    <citation type="submission" date="2024-04" db="EMBL/GenBank/DDBJ databases">
        <title>Tritrichomonas musculus Genome.</title>
        <authorList>
            <person name="Alves-Ferreira E."/>
            <person name="Grigg M."/>
            <person name="Lorenzi H."/>
            <person name="Galac M."/>
        </authorList>
    </citation>
    <scope>NUCLEOTIDE SEQUENCE [LARGE SCALE GENOMIC DNA]</scope>
    <source>
        <strain evidence="5 6">EAF2021</strain>
    </source>
</reference>
<evidence type="ECO:0000313" key="5">
    <source>
        <dbReference type="EMBL" id="KAK8878001.1"/>
    </source>
</evidence>